<evidence type="ECO:0000256" key="6">
    <source>
        <dbReference type="RuleBase" id="RU361187"/>
    </source>
</evidence>
<dbReference type="SUPFAM" id="SSF75005">
    <property type="entry name" value="Arabinanase/levansucrase/invertase"/>
    <property type="match status" value="1"/>
</dbReference>
<feature type="chain" id="PRO_5042887247" description="Glycoside hydrolase family 43 protein" evidence="7">
    <location>
        <begin position="24"/>
        <end position="339"/>
    </location>
</feature>
<dbReference type="GO" id="GO:0005975">
    <property type="term" value="P:carbohydrate metabolic process"/>
    <property type="evidence" value="ECO:0007669"/>
    <property type="project" value="InterPro"/>
</dbReference>
<protein>
    <recommendedName>
        <fullName evidence="10">Glycoside hydrolase family 43 protein</fullName>
    </recommendedName>
</protein>
<feature type="active site" description="Proton acceptor" evidence="4">
    <location>
        <position position="40"/>
    </location>
</feature>
<evidence type="ECO:0000256" key="7">
    <source>
        <dbReference type="SAM" id="SignalP"/>
    </source>
</evidence>
<evidence type="ECO:0000313" key="9">
    <source>
        <dbReference type="Proteomes" id="UP001309876"/>
    </source>
</evidence>
<name>A0AAN7Y884_9EURO</name>
<keyword evidence="3 6" id="KW-0326">Glycosidase</keyword>
<dbReference type="CDD" id="cd08999">
    <property type="entry name" value="GH43_ABN-like"/>
    <property type="match status" value="1"/>
</dbReference>
<dbReference type="Proteomes" id="UP001309876">
    <property type="component" value="Unassembled WGS sequence"/>
</dbReference>
<dbReference type="GO" id="GO:0004553">
    <property type="term" value="F:hydrolase activity, hydrolyzing O-glycosyl compounds"/>
    <property type="evidence" value="ECO:0007669"/>
    <property type="project" value="InterPro"/>
</dbReference>
<reference evidence="8 9" key="1">
    <citation type="submission" date="2023-08" db="EMBL/GenBank/DDBJ databases">
        <title>Black Yeasts Isolated from many extreme environments.</title>
        <authorList>
            <person name="Coleine C."/>
            <person name="Stajich J.E."/>
            <person name="Selbmann L."/>
        </authorList>
    </citation>
    <scope>NUCLEOTIDE SEQUENCE [LARGE SCALE GENOMIC DNA]</scope>
    <source>
        <strain evidence="8 9">CCFEE 5910</strain>
    </source>
</reference>
<keyword evidence="7" id="KW-0732">Signal</keyword>
<dbReference type="InterPro" id="IPR051795">
    <property type="entry name" value="Glycosyl_Hydrlase_43"/>
</dbReference>
<sequence>MMYFSSPTTIFVFVSVCLAAAESNTTYPQAKPALAVNFPDPALVSVDGVWLAFATAGNGRNVQVAASASFSEHSWRLLEDVDVLPDPGPWAANDRNIWAPHVYGLEDGRWVMYYAATVKNETSKHCVGAALSTNVLGPYSPVKTPFACPLDDGGAIDPAAFRDPKDGNLYVVYKVDGNSMNPGGGPCGSGGLPQDYRPTPILLQQIEEDGVTRIGEPIEVLDRDEADGVLVEAPSLFYSESQELYFMTFSSNCYSTEHYDISFAFSEHLTMPFTKSSYPLITTQTGPVTAPGGADMTPDGKFALFHGTVGQYESGEPIRHMFAAEAMQMGTDMSAWPIR</sequence>
<organism evidence="8 9">
    <name type="scientific">Lithohypha guttulata</name>
    <dbReference type="NCBI Taxonomy" id="1690604"/>
    <lineage>
        <taxon>Eukaryota</taxon>
        <taxon>Fungi</taxon>
        <taxon>Dikarya</taxon>
        <taxon>Ascomycota</taxon>
        <taxon>Pezizomycotina</taxon>
        <taxon>Eurotiomycetes</taxon>
        <taxon>Chaetothyriomycetidae</taxon>
        <taxon>Chaetothyriales</taxon>
        <taxon>Trichomeriaceae</taxon>
        <taxon>Lithohypha</taxon>
    </lineage>
</organism>
<dbReference type="EMBL" id="JAVRRJ010000002">
    <property type="protein sequence ID" value="KAK5088435.1"/>
    <property type="molecule type" value="Genomic_DNA"/>
</dbReference>
<feature type="signal peptide" evidence="7">
    <location>
        <begin position="1"/>
        <end position="23"/>
    </location>
</feature>
<dbReference type="Gene3D" id="2.115.10.20">
    <property type="entry name" value="Glycosyl hydrolase domain, family 43"/>
    <property type="match status" value="1"/>
</dbReference>
<dbReference type="InterPro" id="IPR023296">
    <property type="entry name" value="Glyco_hydro_beta-prop_sf"/>
</dbReference>
<feature type="active site" description="Proton donor" evidence="4">
    <location>
        <position position="232"/>
    </location>
</feature>
<dbReference type="AlphaFoldDB" id="A0AAN7Y884"/>
<dbReference type="PANTHER" id="PTHR42812">
    <property type="entry name" value="BETA-XYLOSIDASE"/>
    <property type="match status" value="1"/>
</dbReference>
<evidence type="ECO:0000256" key="5">
    <source>
        <dbReference type="PIRSR" id="PIRSR606710-2"/>
    </source>
</evidence>
<feature type="site" description="Important for catalytic activity, responsible for pKa modulation of the active site Glu and correct orientation of both the proton donor and substrate" evidence="5">
    <location>
        <position position="157"/>
    </location>
</feature>
<dbReference type="InterPro" id="IPR006710">
    <property type="entry name" value="Glyco_hydro_43"/>
</dbReference>
<dbReference type="Pfam" id="PF04616">
    <property type="entry name" value="Glyco_hydro_43"/>
    <property type="match status" value="1"/>
</dbReference>
<proteinExistence type="inferred from homology"/>
<accession>A0AAN7Y884</accession>
<evidence type="ECO:0000313" key="8">
    <source>
        <dbReference type="EMBL" id="KAK5088435.1"/>
    </source>
</evidence>
<comment type="similarity">
    <text evidence="1 6">Belongs to the glycosyl hydrolase 43 family.</text>
</comment>
<evidence type="ECO:0008006" key="10">
    <source>
        <dbReference type="Google" id="ProtNLM"/>
    </source>
</evidence>
<evidence type="ECO:0000256" key="3">
    <source>
        <dbReference type="ARBA" id="ARBA00023295"/>
    </source>
</evidence>
<evidence type="ECO:0000256" key="2">
    <source>
        <dbReference type="ARBA" id="ARBA00022801"/>
    </source>
</evidence>
<evidence type="ECO:0000256" key="4">
    <source>
        <dbReference type="PIRSR" id="PIRSR606710-1"/>
    </source>
</evidence>
<keyword evidence="2 6" id="KW-0378">Hydrolase</keyword>
<evidence type="ECO:0000256" key="1">
    <source>
        <dbReference type="ARBA" id="ARBA00009865"/>
    </source>
</evidence>
<keyword evidence="9" id="KW-1185">Reference proteome</keyword>
<gene>
    <name evidence="8" type="ORF">LTR05_002653</name>
</gene>
<comment type="caution">
    <text evidence="8">The sequence shown here is derived from an EMBL/GenBank/DDBJ whole genome shotgun (WGS) entry which is preliminary data.</text>
</comment>
<dbReference type="PANTHER" id="PTHR42812:SF5">
    <property type="entry name" value="ENDO-ARABINASE"/>
    <property type="match status" value="1"/>
</dbReference>